<feature type="transmembrane region" description="Helical" evidence="8">
    <location>
        <begin position="38"/>
        <end position="59"/>
    </location>
</feature>
<evidence type="ECO:0000256" key="6">
    <source>
        <dbReference type="SAM" id="Coils"/>
    </source>
</evidence>
<proteinExistence type="inferred from homology"/>
<feature type="transmembrane region" description="Helical" evidence="8">
    <location>
        <begin position="129"/>
        <end position="146"/>
    </location>
</feature>
<keyword evidence="4 8" id="KW-1133">Transmembrane helix</keyword>
<dbReference type="GO" id="GO:0016020">
    <property type="term" value="C:membrane"/>
    <property type="evidence" value="ECO:0007669"/>
    <property type="project" value="UniProtKB-SubCell"/>
</dbReference>
<evidence type="ECO:0000256" key="8">
    <source>
        <dbReference type="SAM" id="Phobius"/>
    </source>
</evidence>
<comment type="similarity">
    <text evidence="2">Belongs to the LIMR family.</text>
</comment>
<evidence type="ECO:0000256" key="2">
    <source>
        <dbReference type="ARBA" id="ARBA00010487"/>
    </source>
</evidence>
<feature type="transmembrane region" description="Helical" evidence="8">
    <location>
        <begin position="6"/>
        <end position="26"/>
    </location>
</feature>
<accession>A0A0N0NJF9</accession>
<dbReference type="GeneID" id="28732560"/>
<dbReference type="Proteomes" id="UP000038010">
    <property type="component" value="Unassembled WGS sequence"/>
</dbReference>
<evidence type="ECO:0000256" key="7">
    <source>
        <dbReference type="SAM" id="MobiDB-lite"/>
    </source>
</evidence>
<keyword evidence="10" id="KW-1185">Reference proteome</keyword>
<feature type="region of interest" description="Disordered" evidence="7">
    <location>
        <begin position="546"/>
        <end position="591"/>
    </location>
</feature>
<name>A0A0N0NJF9_9EURO</name>
<evidence type="ECO:0000313" key="9">
    <source>
        <dbReference type="EMBL" id="KPI36858.1"/>
    </source>
</evidence>
<dbReference type="EMBL" id="LFJN01000028">
    <property type="protein sequence ID" value="KPI36858.1"/>
    <property type="molecule type" value="Genomic_DNA"/>
</dbReference>
<feature type="transmembrane region" description="Helical" evidence="8">
    <location>
        <begin position="158"/>
        <end position="182"/>
    </location>
</feature>
<dbReference type="RefSeq" id="XP_017996821.1">
    <property type="nucleotide sequence ID" value="XM_018140679.1"/>
</dbReference>
<organism evidence="9 10">
    <name type="scientific">Cyphellophora attinorum</name>
    <dbReference type="NCBI Taxonomy" id="1664694"/>
    <lineage>
        <taxon>Eukaryota</taxon>
        <taxon>Fungi</taxon>
        <taxon>Dikarya</taxon>
        <taxon>Ascomycota</taxon>
        <taxon>Pezizomycotina</taxon>
        <taxon>Eurotiomycetes</taxon>
        <taxon>Chaetothyriomycetidae</taxon>
        <taxon>Chaetothyriales</taxon>
        <taxon>Cyphellophoraceae</taxon>
        <taxon>Cyphellophora</taxon>
    </lineage>
</organism>
<sequence length="665" mass="74243">MVSAASSTILTTLSLLAICLAVLLLLRHYLPLRTTPAFLTVPIFLALALPASAVLLVPIDLASSSGPEDEAHKGIWLAQRPLLVAWRLAYWLTFMLTWFILPLLAEYMDAGYRDPMDRLIYSLRSNGRYQLIMLSCAVLGLVYISFDYSFNFTAIKGLLMALAYVWGLMLAIYLAGHGMVAVPRNLLRKASTAGSLKRVQTQAVRVNEKLDDAVVDLEELEAQVLQLKQRKTGTARDFQEWIDELADMLSTQESRILANPATIGASAKLPAVITDRYLADLTRRLERATMRKTRYTQEWDAIVQKATDLQAILDSTASKKLTFGRGKSILTPSLRYFLYVQILPYFYFATGGILALASIAVVTSEIIRFPASQLSPVSLTVVHHPNNDDYQVGFGGQFIAAGWIAYMCICALSSINDVPVWNGRALVRRNTHPESACWYAGQVAKLTVPLTYNFLTFTPKAVYQKTVFYNFLGKLVNLTHLGVWFDYLFPMFILIPVCATLFNLYGRIKRVFGFGIMDDDEEDSAFGATWRDGRDLIARDLRGPSNFGIRDPPEQQTAAASSTRWGPSTGGQAATTTRASRAMPPPLDPEPEEENFFTLFGRRVKNTMDGIETPKWMKQGAKVYNGRSGWAVMREASHRTRTLREDFWASLVREEVVGVVAGMGR</sequence>
<dbReference type="InterPro" id="IPR051584">
    <property type="entry name" value="GPCR-associated_LMBR1"/>
</dbReference>
<evidence type="ECO:0000256" key="5">
    <source>
        <dbReference type="ARBA" id="ARBA00023136"/>
    </source>
</evidence>
<dbReference type="Pfam" id="PF04791">
    <property type="entry name" value="LMBR1"/>
    <property type="match status" value="1"/>
</dbReference>
<dbReference type="AlphaFoldDB" id="A0A0N0NJF9"/>
<comment type="caution">
    <text evidence="9">The sequence shown here is derived from an EMBL/GenBank/DDBJ whole genome shotgun (WGS) entry which is preliminary data.</text>
</comment>
<evidence type="ECO:0000313" key="10">
    <source>
        <dbReference type="Proteomes" id="UP000038010"/>
    </source>
</evidence>
<keyword evidence="3 8" id="KW-0812">Transmembrane</keyword>
<feature type="transmembrane region" description="Helical" evidence="8">
    <location>
        <begin position="336"/>
        <end position="362"/>
    </location>
</feature>
<protein>
    <submittedName>
        <fullName evidence="9">LIMR family protein</fullName>
    </submittedName>
</protein>
<dbReference type="VEuPathDB" id="FungiDB:AB675_11801"/>
<comment type="subcellular location">
    <subcellularLocation>
        <location evidence="1">Membrane</location>
        <topology evidence="1">Multi-pass membrane protein</topology>
    </subcellularLocation>
</comment>
<keyword evidence="6" id="KW-0175">Coiled coil</keyword>
<dbReference type="PANTHER" id="PTHR21355">
    <property type="entry name" value="G-PROTEIN COUPLED RECEPTOR-ASSOCIATED PROTEIN LMBRD2"/>
    <property type="match status" value="1"/>
</dbReference>
<keyword evidence="5 8" id="KW-0472">Membrane</keyword>
<feature type="coiled-coil region" evidence="6">
    <location>
        <begin position="203"/>
        <end position="237"/>
    </location>
</feature>
<gene>
    <name evidence="9" type="ORF">AB675_11801</name>
</gene>
<feature type="transmembrane region" description="Helical" evidence="8">
    <location>
        <begin position="487"/>
        <end position="505"/>
    </location>
</feature>
<dbReference type="InterPro" id="IPR006876">
    <property type="entry name" value="LMBR1-like_membr_prot"/>
</dbReference>
<feature type="transmembrane region" description="Helical" evidence="8">
    <location>
        <begin position="88"/>
        <end position="108"/>
    </location>
</feature>
<reference evidence="9 10" key="1">
    <citation type="submission" date="2015-06" db="EMBL/GenBank/DDBJ databases">
        <title>Draft genome of the ant-associated black yeast Phialophora attae CBS 131958.</title>
        <authorList>
            <person name="Moreno L.F."/>
            <person name="Stielow B.J."/>
            <person name="de Hoog S."/>
            <person name="Vicente V.A."/>
            <person name="Weiss V.A."/>
            <person name="de Vries M."/>
            <person name="Cruz L.M."/>
            <person name="Souza E.M."/>
        </authorList>
    </citation>
    <scope>NUCLEOTIDE SEQUENCE [LARGE SCALE GENOMIC DNA]</scope>
    <source>
        <strain evidence="9 10">CBS 131958</strain>
    </source>
</reference>
<evidence type="ECO:0000256" key="3">
    <source>
        <dbReference type="ARBA" id="ARBA00022692"/>
    </source>
</evidence>
<feature type="compositionally biased region" description="Polar residues" evidence="7">
    <location>
        <begin position="554"/>
        <end position="579"/>
    </location>
</feature>
<dbReference type="PANTHER" id="PTHR21355:SF0">
    <property type="entry name" value="G-PROTEIN COUPLED RECEPTOR-ASSOCIATED PROTEIN LMBRD2"/>
    <property type="match status" value="1"/>
</dbReference>
<feature type="transmembrane region" description="Helical" evidence="8">
    <location>
        <begin position="436"/>
        <end position="455"/>
    </location>
</feature>
<evidence type="ECO:0000256" key="1">
    <source>
        <dbReference type="ARBA" id="ARBA00004141"/>
    </source>
</evidence>
<feature type="transmembrane region" description="Helical" evidence="8">
    <location>
        <begin position="394"/>
        <end position="415"/>
    </location>
</feature>
<evidence type="ECO:0000256" key="4">
    <source>
        <dbReference type="ARBA" id="ARBA00022989"/>
    </source>
</evidence>
<dbReference type="OrthoDB" id="203099at2759"/>